<keyword evidence="4" id="KW-1185">Reference proteome</keyword>
<feature type="compositionally biased region" description="Polar residues" evidence="1">
    <location>
        <begin position="114"/>
        <end position="130"/>
    </location>
</feature>
<sequence>MAGHRGVQVDTNTAVAAQISSLLSGLLLVIRRRRRLDKEYENKLQFTAKLATKVDAEQFPPPAINIVEAYSPLEQARQSIALWLQVKSSGVEKGESRQESLNLKSQGEEKRRNSSLNRSSVTDAKISQSSSREHKRKKAESTSLADHRSTNWENQWTTSTAVFDRLGNDCWNIGLRTL</sequence>
<proteinExistence type="predicted"/>
<gene>
    <name evidence="3" type="ORF">L3X38_045366</name>
</gene>
<reference evidence="3 4" key="1">
    <citation type="journal article" date="2022" name="G3 (Bethesda)">
        <title>Whole-genome sequence and methylome profiling of the almond [Prunus dulcis (Mill.) D.A. Webb] cultivar 'Nonpareil'.</title>
        <authorList>
            <person name="D'Amico-Willman K.M."/>
            <person name="Ouma W.Z."/>
            <person name="Meulia T."/>
            <person name="Sideli G.M."/>
            <person name="Gradziel T.M."/>
            <person name="Fresnedo-Ramirez J."/>
        </authorList>
    </citation>
    <scope>NUCLEOTIDE SEQUENCE [LARGE SCALE GENOMIC DNA]</scope>
    <source>
        <strain evidence="3">Clone GOH B32 T37-40</strain>
    </source>
</reference>
<keyword evidence="2" id="KW-0812">Transmembrane</keyword>
<dbReference type="Proteomes" id="UP001054821">
    <property type="component" value="Chromosome 8"/>
</dbReference>
<name>A0AAD4V0D5_PRUDU</name>
<evidence type="ECO:0000256" key="1">
    <source>
        <dbReference type="SAM" id="MobiDB-lite"/>
    </source>
</evidence>
<dbReference type="AlphaFoldDB" id="A0AAD4V0D5"/>
<comment type="caution">
    <text evidence="3">The sequence shown here is derived from an EMBL/GenBank/DDBJ whole genome shotgun (WGS) entry which is preliminary data.</text>
</comment>
<feature type="region of interest" description="Disordered" evidence="1">
    <location>
        <begin position="94"/>
        <end position="148"/>
    </location>
</feature>
<protein>
    <submittedName>
        <fullName evidence="3">Uncharacterized protein</fullName>
    </submittedName>
</protein>
<evidence type="ECO:0000313" key="4">
    <source>
        <dbReference type="Proteomes" id="UP001054821"/>
    </source>
</evidence>
<accession>A0AAD4V0D5</accession>
<evidence type="ECO:0000313" key="3">
    <source>
        <dbReference type="EMBL" id="KAI5316190.1"/>
    </source>
</evidence>
<keyword evidence="2" id="KW-1133">Transmembrane helix</keyword>
<feature type="transmembrane region" description="Helical" evidence="2">
    <location>
        <begin position="12"/>
        <end position="30"/>
    </location>
</feature>
<evidence type="ECO:0000256" key="2">
    <source>
        <dbReference type="SAM" id="Phobius"/>
    </source>
</evidence>
<organism evidence="3 4">
    <name type="scientific">Prunus dulcis</name>
    <name type="common">Almond</name>
    <name type="synonym">Amygdalus dulcis</name>
    <dbReference type="NCBI Taxonomy" id="3755"/>
    <lineage>
        <taxon>Eukaryota</taxon>
        <taxon>Viridiplantae</taxon>
        <taxon>Streptophyta</taxon>
        <taxon>Embryophyta</taxon>
        <taxon>Tracheophyta</taxon>
        <taxon>Spermatophyta</taxon>
        <taxon>Magnoliopsida</taxon>
        <taxon>eudicotyledons</taxon>
        <taxon>Gunneridae</taxon>
        <taxon>Pentapetalae</taxon>
        <taxon>rosids</taxon>
        <taxon>fabids</taxon>
        <taxon>Rosales</taxon>
        <taxon>Rosaceae</taxon>
        <taxon>Amygdaloideae</taxon>
        <taxon>Amygdaleae</taxon>
        <taxon>Prunus</taxon>
    </lineage>
</organism>
<dbReference type="EMBL" id="JAJFAZ020000008">
    <property type="protein sequence ID" value="KAI5316190.1"/>
    <property type="molecule type" value="Genomic_DNA"/>
</dbReference>
<keyword evidence="2" id="KW-0472">Membrane</keyword>